<dbReference type="Proteomes" id="UP000006038">
    <property type="component" value="Chromosome 7"/>
</dbReference>
<dbReference type="eggNOG" id="KOG1642">
    <property type="taxonomic scope" value="Eukaryota"/>
</dbReference>
<evidence type="ECO:0000313" key="5">
    <source>
        <dbReference type="EnsemblPlants" id="OB07G28660.1"/>
    </source>
</evidence>
<protein>
    <submittedName>
        <fullName evidence="5">Uncharacterized protein</fullName>
    </submittedName>
</protein>
<name>J3MN84_ORYBR</name>
<dbReference type="CDD" id="cd01061">
    <property type="entry name" value="RNase_T2_euk"/>
    <property type="match status" value="1"/>
</dbReference>
<dbReference type="SUPFAM" id="SSF55895">
    <property type="entry name" value="Ribonuclease Rh-like"/>
    <property type="match status" value="1"/>
</dbReference>
<reference evidence="5" key="2">
    <citation type="submission" date="2013-04" db="UniProtKB">
        <authorList>
            <consortium name="EnsemblPlants"/>
        </authorList>
    </citation>
    <scope>IDENTIFICATION</scope>
</reference>
<evidence type="ECO:0000256" key="4">
    <source>
        <dbReference type="RuleBase" id="RU004328"/>
    </source>
</evidence>
<dbReference type="AlphaFoldDB" id="J3MN84"/>
<dbReference type="PROSITE" id="PS00530">
    <property type="entry name" value="RNASE_T2_1"/>
    <property type="match status" value="1"/>
</dbReference>
<dbReference type="Pfam" id="PF00445">
    <property type="entry name" value="Ribonuclease_T2"/>
    <property type="match status" value="2"/>
</dbReference>
<organism evidence="5">
    <name type="scientific">Oryza brachyantha</name>
    <name type="common">malo sina</name>
    <dbReference type="NCBI Taxonomy" id="4533"/>
    <lineage>
        <taxon>Eukaryota</taxon>
        <taxon>Viridiplantae</taxon>
        <taxon>Streptophyta</taxon>
        <taxon>Embryophyta</taxon>
        <taxon>Tracheophyta</taxon>
        <taxon>Spermatophyta</taxon>
        <taxon>Magnoliopsida</taxon>
        <taxon>Liliopsida</taxon>
        <taxon>Poales</taxon>
        <taxon>Poaceae</taxon>
        <taxon>BOP clade</taxon>
        <taxon>Oryzoideae</taxon>
        <taxon>Oryzeae</taxon>
        <taxon>Oryzinae</taxon>
        <taxon>Oryza</taxon>
    </lineage>
</organism>
<accession>J3MN84</accession>
<dbReference type="InterPro" id="IPR036430">
    <property type="entry name" value="RNase_T2-like_sf"/>
</dbReference>
<keyword evidence="2" id="KW-1015">Disulfide bond</keyword>
<dbReference type="GO" id="GO:0033897">
    <property type="term" value="F:ribonuclease T2 activity"/>
    <property type="evidence" value="ECO:0007669"/>
    <property type="project" value="InterPro"/>
</dbReference>
<dbReference type="HOGENOM" id="CLU_069912_2_1_1"/>
<dbReference type="Gramene" id="OB07G28660.1">
    <property type="protein sequence ID" value="OB07G28660.1"/>
    <property type="gene ID" value="OB07G28660"/>
</dbReference>
<dbReference type="PANTHER" id="PTHR11240:SF18">
    <property type="entry name" value="OS07G0630400 PROTEIN"/>
    <property type="match status" value="1"/>
</dbReference>
<evidence type="ECO:0000256" key="1">
    <source>
        <dbReference type="ARBA" id="ARBA00007469"/>
    </source>
</evidence>
<dbReference type="InterPro" id="IPR018188">
    <property type="entry name" value="RNase_T2_His_AS_1"/>
</dbReference>
<dbReference type="EnsemblPlants" id="OB07G28660.1">
    <property type="protein sequence ID" value="OB07G28660.1"/>
    <property type="gene ID" value="OB07G28660"/>
</dbReference>
<proteinExistence type="inferred from homology"/>
<dbReference type="GO" id="GO:0003723">
    <property type="term" value="F:RNA binding"/>
    <property type="evidence" value="ECO:0007669"/>
    <property type="project" value="InterPro"/>
</dbReference>
<dbReference type="GO" id="GO:0005576">
    <property type="term" value="C:extracellular region"/>
    <property type="evidence" value="ECO:0007669"/>
    <property type="project" value="TreeGrafter"/>
</dbReference>
<evidence type="ECO:0000256" key="2">
    <source>
        <dbReference type="ARBA" id="ARBA00023157"/>
    </source>
</evidence>
<reference evidence="5" key="1">
    <citation type="journal article" date="2013" name="Nat. Commun.">
        <title>Whole-genome sequencing of Oryza brachyantha reveals mechanisms underlying Oryza genome evolution.</title>
        <authorList>
            <person name="Chen J."/>
            <person name="Huang Q."/>
            <person name="Gao D."/>
            <person name="Wang J."/>
            <person name="Lang Y."/>
            <person name="Liu T."/>
            <person name="Li B."/>
            <person name="Bai Z."/>
            <person name="Luis Goicoechea J."/>
            <person name="Liang C."/>
            <person name="Chen C."/>
            <person name="Zhang W."/>
            <person name="Sun S."/>
            <person name="Liao Y."/>
            <person name="Zhang X."/>
            <person name="Yang L."/>
            <person name="Song C."/>
            <person name="Wang M."/>
            <person name="Shi J."/>
            <person name="Liu G."/>
            <person name="Liu J."/>
            <person name="Zhou H."/>
            <person name="Zhou W."/>
            <person name="Yu Q."/>
            <person name="An N."/>
            <person name="Chen Y."/>
            <person name="Cai Q."/>
            <person name="Wang B."/>
            <person name="Liu B."/>
            <person name="Min J."/>
            <person name="Huang Y."/>
            <person name="Wu H."/>
            <person name="Li Z."/>
            <person name="Zhang Y."/>
            <person name="Yin Y."/>
            <person name="Song W."/>
            <person name="Jiang J."/>
            <person name="Jackson S.A."/>
            <person name="Wing R.A."/>
            <person name="Wang J."/>
            <person name="Chen M."/>
        </authorList>
    </citation>
    <scope>NUCLEOTIDE SEQUENCE [LARGE SCALE GENOMIC DNA]</scope>
    <source>
        <strain evidence="5">cv. IRGC 101232</strain>
    </source>
</reference>
<dbReference type="InterPro" id="IPR033130">
    <property type="entry name" value="RNase_T2_His_AS_2"/>
</dbReference>
<evidence type="ECO:0000256" key="3">
    <source>
        <dbReference type="PIRSR" id="PIRSR633697-1"/>
    </source>
</evidence>
<evidence type="ECO:0000313" key="6">
    <source>
        <dbReference type="Proteomes" id="UP000006038"/>
    </source>
</evidence>
<feature type="active site" evidence="3">
    <location>
        <position position="156"/>
    </location>
</feature>
<dbReference type="GO" id="GO:0006401">
    <property type="term" value="P:RNA catabolic process"/>
    <property type="evidence" value="ECO:0007669"/>
    <property type="project" value="TreeGrafter"/>
</dbReference>
<feature type="active site" evidence="3">
    <location>
        <position position="160"/>
    </location>
</feature>
<sequence>MLTARRRVGNFALAATMKLAVIAVALLLPLVAGVADFDFFYLVQQWPGSFCDTQTGCCFPDTGKPAPEFGIHGLWPNYAKCRAAGPELVEDVAMVVDGTTAAVDAVERRQKCWPENCDDRNPLKPWEIKDLVAELDANWPTLSCKSGRSMEFWSYEWKKHGTCSGMGQHEYFAAALELKKRHSLAAILADAGVVPSDNESYFLSSIRDAIAGATGAVPNLECNRDASGETQLFQVYQCVDRSAKKLVDCQLPMQGKCRDRVKLPTF</sequence>
<dbReference type="Gene3D" id="3.90.730.10">
    <property type="entry name" value="Ribonuclease T2-like"/>
    <property type="match status" value="1"/>
</dbReference>
<comment type="similarity">
    <text evidence="1 4">Belongs to the RNase T2 family.</text>
</comment>
<dbReference type="InterPro" id="IPR033697">
    <property type="entry name" value="Ribonuclease_T2_eukaryotic"/>
</dbReference>
<dbReference type="InterPro" id="IPR001568">
    <property type="entry name" value="RNase_T2-like"/>
</dbReference>
<dbReference type="OMA" id="NYAKCRG"/>
<keyword evidence="6" id="KW-1185">Reference proteome</keyword>
<feature type="active site" evidence="3">
    <location>
        <position position="72"/>
    </location>
</feature>
<dbReference type="PANTHER" id="PTHR11240">
    <property type="entry name" value="RIBONUCLEASE T2"/>
    <property type="match status" value="1"/>
</dbReference>
<dbReference type="PROSITE" id="PS00531">
    <property type="entry name" value="RNASE_T2_2"/>
    <property type="match status" value="1"/>
</dbReference>